<protein>
    <recommendedName>
        <fullName evidence="5">5'-deoxynucleotidase</fullName>
        <ecNumber evidence="5">3.1.3.89</ecNumber>
    </recommendedName>
</protein>
<evidence type="ECO:0000256" key="4">
    <source>
        <dbReference type="ARBA" id="ARBA00011738"/>
    </source>
</evidence>
<evidence type="ECO:0000256" key="5">
    <source>
        <dbReference type="ARBA" id="ARBA00012964"/>
    </source>
</evidence>
<comment type="caution">
    <text evidence="9">The sequence shown here is derived from an EMBL/GenBank/DDBJ whole genome shotgun (WGS) entry which is preliminary data.</text>
</comment>
<dbReference type="PANTHER" id="PTHR11845:SF13">
    <property type="entry name" value="5'-DEOXYNUCLEOTIDASE HDDC2"/>
    <property type="match status" value="1"/>
</dbReference>
<evidence type="ECO:0000259" key="8">
    <source>
        <dbReference type="SMART" id="SM00471"/>
    </source>
</evidence>
<sequence>MPRLDDQIAFLLTCDHLKRVNRTTRLHDDSRVENSAEHSWHVALMALTLGEYAPAGTNLNRVVELLLVHDLVEIYAGDTFFDVTGDAQAHQAQREQQAADRLFAVLPDDQRGHWQGLWQEFEARQSPEARFARAIDALQPMLLSWGAGGVGCTDRHPDLTRERLLRLKQSSLEAFPALWSYAECLLDAAVDAQILPTEALMVSR</sequence>
<name>A0ABQ2SB30_9DEIO</name>
<dbReference type="EC" id="3.1.3.89" evidence="5"/>
<evidence type="ECO:0000313" key="9">
    <source>
        <dbReference type="EMBL" id="GGS06979.1"/>
    </source>
</evidence>
<keyword evidence="10" id="KW-1185">Reference proteome</keyword>
<evidence type="ECO:0000256" key="7">
    <source>
        <dbReference type="ARBA" id="ARBA00022801"/>
    </source>
</evidence>
<reference evidence="10" key="1">
    <citation type="journal article" date="2019" name="Int. J. Syst. Evol. Microbiol.">
        <title>The Global Catalogue of Microorganisms (GCM) 10K type strain sequencing project: providing services to taxonomists for standard genome sequencing and annotation.</title>
        <authorList>
            <consortium name="The Broad Institute Genomics Platform"/>
            <consortium name="The Broad Institute Genome Sequencing Center for Infectious Disease"/>
            <person name="Wu L."/>
            <person name="Ma J."/>
        </authorList>
    </citation>
    <scope>NUCLEOTIDE SEQUENCE [LARGE SCALE GENOMIC DNA]</scope>
    <source>
        <strain evidence="10">JCM 31405</strain>
    </source>
</reference>
<feature type="domain" description="HD/PDEase" evidence="8">
    <location>
        <begin position="31"/>
        <end position="150"/>
    </location>
</feature>
<evidence type="ECO:0000256" key="1">
    <source>
        <dbReference type="ARBA" id="ARBA00001638"/>
    </source>
</evidence>
<accession>A0ABQ2SB30</accession>
<gene>
    <name evidence="9" type="ORF">GCM10008960_36610</name>
</gene>
<organism evidence="9 10">
    <name type="scientific">Deinococcus sedimenti</name>
    <dbReference type="NCBI Taxonomy" id="1867090"/>
    <lineage>
        <taxon>Bacteria</taxon>
        <taxon>Thermotogati</taxon>
        <taxon>Deinococcota</taxon>
        <taxon>Deinococci</taxon>
        <taxon>Deinococcales</taxon>
        <taxon>Deinococcaceae</taxon>
        <taxon>Deinococcus</taxon>
    </lineage>
</organism>
<evidence type="ECO:0000256" key="2">
    <source>
        <dbReference type="ARBA" id="ARBA00001936"/>
    </source>
</evidence>
<evidence type="ECO:0000313" key="10">
    <source>
        <dbReference type="Proteomes" id="UP000644548"/>
    </source>
</evidence>
<dbReference type="PANTHER" id="PTHR11845">
    <property type="entry name" value="5'-DEOXYNUCLEOTIDASE HDDC2"/>
    <property type="match status" value="1"/>
</dbReference>
<dbReference type="EMBL" id="BMQN01000018">
    <property type="protein sequence ID" value="GGS06979.1"/>
    <property type="molecule type" value="Genomic_DNA"/>
</dbReference>
<evidence type="ECO:0000256" key="6">
    <source>
        <dbReference type="ARBA" id="ARBA00022723"/>
    </source>
</evidence>
<dbReference type="SUPFAM" id="SSF109604">
    <property type="entry name" value="HD-domain/PDEase-like"/>
    <property type="match status" value="1"/>
</dbReference>
<keyword evidence="6" id="KW-0479">Metal-binding</keyword>
<comment type="cofactor">
    <cofactor evidence="3">
        <name>Co(2+)</name>
        <dbReference type="ChEBI" id="CHEBI:48828"/>
    </cofactor>
</comment>
<keyword evidence="7" id="KW-0378">Hydrolase</keyword>
<dbReference type="InterPro" id="IPR003607">
    <property type="entry name" value="HD/PDEase_dom"/>
</dbReference>
<comment type="cofactor">
    <cofactor evidence="2">
        <name>Mn(2+)</name>
        <dbReference type="ChEBI" id="CHEBI:29035"/>
    </cofactor>
</comment>
<evidence type="ECO:0000256" key="3">
    <source>
        <dbReference type="ARBA" id="ARBA00001941"/>
    </source>
</evidence>
<dbReference type="InterPro" id="IPR039356">
    <property type="entry name" value="YfbR/HDDC2"/>
</dbReference>
<dbReference type="Gene3D" id="1.10.3210.10">
    <property type="entry name" value="Hypothetical protein af1432"/>
    <property type="match status" value="1"/>
</dbReference>
<dbReference type="Proteomes" id="UP000644548">
    <property type="component" value="Unassembled WGS sequence"/>
</dbReference>
<dbReference type="InterPro" id="IPR006674">
    <property type="entry name" value="HD_domain"/>
</dbReference>
<dbReference type="Pfam" id="PF13023">
    <property type="entry name" value="HD_3"/>
    <property type="match status" value="1"/>
</dbReference>
<comment type="subunit">
    <text evidence="4">Homodimer.</text>
</comment>
<dbReference type="SMART" id="SM00471">
    <property type="entry name" value="HDc"/>
    <property type="match status" value="1"/>
</dbReference>
<dbReference type="RefSeq" id="WP_189074611.1">
    <property type="nucleotide sequence ID" value="NZ_BMQN01000018.1"/>
</dbReference>
<comment type="catalytic activity">
    <reaction evidence="1">
        <text>a 2'-deoxyribonucleoside 5'-phosphate + H2O = a 2'-deoxyribonucleoside + phosphate</text>
        <dbReference type="Rhea" id="RHEA:36167"/>
        <dbReference type="ChEBI" id="CHEBI:15377"/>
        <dbReference type="ChEBI" id="CHEBI:18274"/>
        <dbReference type="ChEBI" id="CHEBI:43474"/>
        <dbReference type="ChEBI" id="CHEBI:65317"/>
        <dbReference type="EC" id="3.1.3.89"/>
    </reaction>
</comment>
<proteinExistence type="predicted"/>